<evidence type="ECO:0000256" key="8">
    <source>
        <dbReference type="ARBA" id="ARBA00022927"/>
    </source>
</evidence>
<comment type="similarity">
    <text evidence="2">Belongs to the type III secretion exporter family.</text>
</comment>
<keyword evidence="14" id="KW-0966">Cell projection</keyword>
<evidence type="ECO:0000256" key="13">
    <source>
        <dbReference type="SAM" id="Phobius"/>
    </source>
</evidence>
<evidence type="ECO:0000256" key="6">
    <source>
        <dbReference type="ARBA" id="ARBA00022692"/>
    </source>
</evidence>
<comment type="subcellular location">
    <subcellularLocation>
        <location evidence="1">Cell membrane</location>
        <topology evidence="1">Multi-pass membrane protein</topology>
    </subcellularLocation>
</comment>
<sequence length="354" mass="39231">MPADDQEKTEKATPKRREEARQKGQVVTSRELSSALLILFAVLIFKNLGLDLMFGLKTSMAQGFSTLTPDAMTQAQFTPFMRDLMIKILVMSLPILFLIAFVGGVSVVVQHGVLFTTQALMPDWSRINPLSGFARMFSIESLMNGSKTFFKFLVIGAVAYFAFVNKLPEMLELSHMTPGAILGLSGDMISSLVLRCGAVVAVIGGADYAFQWWSFEKKLRMSKQEIKDENKQTEGTPQVKSRIRNLQREMARNRMMADVPNADLVITNPTHLAIALSYKAETMAAPKVLAKGSGYVAEKIRAVAREHGIPIIENKPVARSLFKTVEVGQFIPASIYRAVAEILSYVYKLKGKRA</sequence>
<dbReference type="PRINTS" id="PR00950">
    <property type="entry name" value="TYPE3IMSPROT"/>
</dbReference>
<evidence type="ECO:0000256" key="5">
    <source>
        <dbReference type="ARBA" id="ARBA00022475"/>
    </source>
</evidence>
<keyword evidence="4" id="KW-0813">Transport</keyword>
<evidence type="ECO:0000256" key="4">
    <source>
        <dbReference type="ARBA" id="ARBA00022448"/>
    </source>
</evidence>
<keyword evidence="8" id="KW-0653">Protein transport</keyword>
<feature type="transmembrane region" description="Helical" evidence="13">
    <location>
        <begin position="88"/>
        <end position="109"/>
    </location>
</feature>
<gene>
    <name evidence="14" type="ORF">MNBD_NITROSPIRAE01-703</name>
</gene>
<evidence type="ECO:0000256" key="2">
    <source>
        <dbReference type="ARBA" id="ARBA00010690"/>
    </source>
</evidence>
<keyword evidence="5" id="KW-1003">Cell membrane</keyword>
<keyword evidence="10 13" id="KW-0472">Membrane</keyword>
<evidence type="ECO:0000256" key="10">
    <source>
        <dbReference type="ARBA" id="ARBA00023136"/>
    </source>
</evidence>
<dbReference type="PANTHER" id="PTHR30531">
    <property type="entry name" value="FLAGELLAR BIOSYNTHETIC PROTEIN FLHB"/>
    <property type="match status" value="1"/>
</dbReference>
<evidence type="ECO:0000256" key="9">
    <source>
        <dbReference type="ARBA" id="ARBA00022989"/>
    </source>
</evidence>
<feature type="compositionally biased region" description="Basic and acidic residues" evidence="12">
    <location>
        <begin position="1"/>
        <end position="22"/>
    </location>
</feature>
<evidence type="ECO:0000256" key="12">
    <source>
        <dbReference type="SAM" id="MobiDB-lite"/>
    </source>
</evidence>
<dbReference type="InterPro" id="IPR006135">
    <property type="entry name" value="T3SS_substrate_exporter"/>
</dbReference>
<keyword evidence="9 13" id="KW-1133">Transmembrane helix</keyword>
<dbReference type="FunFam" id="3.40.1690.10:FF:000001">
    <property type="entry name" value="Flagellar biosynthetic protein FlhB"/>
    <property type="match status" value="1"/>
</dbReference>
<dbReference type="NCBIfam" id="TIGR00328">
    <property type="entry name" value="flhB"/>
    <property type="match status" value="1"/>
</dbReference>
<dbReference type="SUPFAM" id="SSF160544">
    <property type="entry name" value="EscU C-terminal domain-like"/>
    <property type="match status" value="1"/>
</dbReference>
<keyword evidence="7" id="KW-1005">Bacterial flagellum biogenesis</keyword>
<keyword evidence="6 13" id="KW-0812">Transmembrane</keyword>
<keyword evidence="11" id="KW-1006">Bacterial flagellum protein export</keyword>
<protein>
    <recommendedName>
        <fullName evidence="3">Flagellar biosynthetic protein FlhB</fullName>
    </recommendedName>
</protein>
<name>A0A3B1DNX1_9ZZZZ</name>
<dbReference type="GO" id="GO:0044780">
    <property type="term" value="P:bacterial-type flagellum assembly"/>
    <property type="evidence" value="ECO:0007669"/>
    <property type="project" value="InterPro"/>
</dbReference>
<reference evidence="14" key="1">
    <citation type="submission" date="2018-06" db="EMBL/GenBank/DDBJ databases">
        <authorList>
            <person name="Zhirakovskaya E."/>
        </authorList>
    </citation>
    <scope>NUCLEOTIDE SEQUENCE</scope>
</reference>
<evidence type="ECO:0000256" key="1">
    <source>
        <dbReference type="ARBA" id="ARBA00004651"/>
    </source>
</evidence>
<evidence type="ECO:0000256" key="11">
    <source>
        <dbReference type="ARBA" id="ARBA00023225"/>
    </source>
</evidence>
<dbReference type="EMBL" id="UOGF01000060">
    <property type="protein sequence ID" value="VAX30437.1"/>
    <property type="molecule type" value="Genomic_DNA"/>
</dbReference>
<dbReference type="Gene3D" id="3.40.1690.10">
    <property type="entry name" value="secretion proteins EscU"/>
    <property type="match status" value="1"/>
</dbReference>
<feature type="transmembrane region" description="Helical" evidence="13">
    <location>
        <begin position="188"/>
        <end position="210"/>
    </location>
</feature>
<dbReference type="AlphaFoldDB" id="A0A3B1DNX1"/>
<dbReference type="GO" id="GO:0005886">
    <property type="term" value="C:plasma membrane"/>
    <property type="evidence" value="ECO:0007669"/>
    <property type="project" value="UniProtKB-SubCell"/>
</dbReference>
<proteinExistence type="inferred from homology"/>
<evidence type="ECO:0000313" key="14">
    <source>
        <dbReference type="EMBL" id="VAX30437.1"/>
    </source>
</evidence>
<evidence type="ECO:0000256" key="7">
    <source>
        <dbReference type="ARBA" id="ARBA00022795"/>
    </source>
</evidence>
<keyword evidence="14" id="KW-0282">Flagellum</keyword>
<organism evidence="14">
    <name type="scientific">hydrothermal vent metagenome</name>
    <dbReference type="NCBI Taxonomy" id="652676"/>
    <lineage>
        <taxon>unclassified sequences</taxon>
        <taxon>metagenomes</taxon>
        <taxon>ecological metagenomes</taxon>
    </lineage>
</organism>
<dbReference type="InterPro" id="IPR029025">
    <property type="entry name" value="T3SS_substrate_exporter_C"/>
</dbReference>
<dbReference type="Pfam" id="PF01312">
    <property type="entry name" value="Bac_export_2"/>
    <property type="match status" value="1"/>
</dbReference>
<keyword evidence="14" id="KW-0969">Cilium</keyword>
<dbReference type="PANTHER" id="PTHR30531:SF12">
    <property type="entry name" value="FLAGELLAR BIOSYNTHETIC PROTEIN FLHB"/>
    <property type="match status" value="1"/>
</dbReference>
<feature type="transmembrane region" description="Helical" evidence="13">
    <location>
        <begin position="149"/>
        <end position="168"/>
    </location>
</feature>
<dbReference type="InterPro" id="IPR006136">
    <property type="entry name" value="FlhB"/>
</dbReference>
<evidence type="ECO:0000256" key="3">
    <source>
        <dbReference type="ARBA" id="ARBA00021622"/>
    </source>
</evidence>
<feature type="region of interest" description="Disordered" evidence="12">
    <location>
        <begin position="1"/>
        <end position="24"/>
    </location>
</feature>
<feature type="transmembrane region" description="Helical" evidence="13">
    <location>
        <begin position="32"/>
        <end position="50"/>
    </location>
</feature>
<dbReference type="GO" id="GO:0009306">
    <property type="term" value="P:protein secretion"/>
    <property type="evidence" value="ECO:0007669"/>
    <property type="project" value="InterPro"/>
</dbReference>
<accession>A0A3B1DNX1</accession>
<dbReference type="Gene3D" id="6.10.250.2080">
    <property type="match status" value="1"/>
</dbReference>